<evidence type="ECO:0000313" key="4">
    <source>
        <dbReference type="EMBL" id="EME29826.1"/>
    </source>
</evidence>
<sequence length="293" mass="32140">MTYRVWFFVLLFFIIKVEAEKISTWLVSSQTRQQSTNEYVMLTLCQDSLCEEKIDLEWESLFDWQVCTFMPQMESYFWFEKNSYGTFYRICKDWMCLNCSLCGMFQISSDTCIPMPFFNAYGRLEQVIWPSDPPTAISTLIPSTSSQPDPTATATITTIPSSSVASSSPSPIATPSATIPSTDIPLSSHSGGDQKIGNHNATHTSSKATPTPKLIPTPTTTSSPQQSQPVSAKIHSSSGGLSGGSIAGIVIGSVAGGLTAMGMTAFFVRRRRALRNVRALQENSNPNLSVERQ</sequence>
<keyword evidence="2" id="KW-1133">Transmembrane helix</keyword>
<feature type="region of interest" description="Disordered" evidence="1">
    <location>
        <begin position="139"/>
        <end position="239"/>
    </location>
</feature>
<dbReference type="GeneID" id="17088595"/>
<dbReference type="AlphaFoldDB" id="M2W2A2"/>
<dbReference type="EMBL" id="KB454505">
    <property type="protein sequence ID" value="EME29826.1"/>
    <property type="molecule type" value="Genomic_DNA"/>
</dbReference>
<reference evidence="5" key="1">
    <citation type="journal article" date="2013" name="Science">
        <title>Gene transfer from bacteria and archaea facilitated evolution of an extremophilic eukaryote.</title>
        <authorList>
            <person name="Schonknecht G."/>
            <person name="Chen W.H."/>
            <person name="Ternes C.M."/>
            <person name="Barbier G.G."/>
            <person name="Shrestha R.P."/>
            <person name="Stanke M."/>
            <person name="Brautigam A."/>
            <person name="Baker B.J."/>
            <person name="Banfield J.F."/>
            <person name="Garavito R.M."/>
            <person name="Carr K."/>
            <person name="Wilkerson C."/>
            <person name="Rensing S.A."/>
            <person name="Gagneul D."/>
            <person name="Dickenson N.E."/>
            <person name="Oesterhelt C."/>
            <person name="Lercher M.J."/>
            <person name="Weber A.P."/>
        </authorList>
    </citation>
    <scope>NUCLEOTIDE SEQUENCE [LARGE SCALE GENOMIC DNA]</scope>
    <source>
        <strain evidence="5">074W</strain>
    </source>
</reference>
<evidence type="ECO:0000256" key="1">
    <source>
        <dbReference type="SAM" id="MobiDB-lite"/>
    </source>
</evidence>
<dbReference type="Proteomes" id="UP000030680">
    <property type="component" value="Unassembled WGS sequence"/>
</dbReference>
<dbReference type="Gramene" id="EME29826">
    <property type="protein sequence ID" value="EME29826"/>
    <property type="gene ID" value="Gasu_28260"/>
</dbReference>
<feature type="compositionally biased region" description="Polar residues" evidence="1">
    <location>
        <begin position="184"/>
        <end position="208"/>
    </location>
</feature>
<dbReference type="KEGG" id="gsl:Gasu_28260"/>
<evidence type="ECO:0000256" key="3">
    <source>
        <dbReference type="SAM" id="SignalP"/>
    </source>
</evidence>
<dbReference type="RefSeq" id="XP_005706346.1">
    <property type="nucleotide sequence ID" value="XM_005706289.1"/>
</dbReference>
<dbReference type="OrthoDB" id="10433798at2759"/>
<evidence type="ECO:0000256" key="2">
    <source>
        <dbReference type="SAM" id="Phobius"/>
    </source>
</evidence>
<feature type="compositionally biased region" description="Low complexity" evidence="1">
    <location>
        <begin position="209"/>
        <end position="229"/>
    </location>
</feature>
<proteinExistence type="predicted"/>
<evidence type="ECO:0000313" key="5">
    <source>
        <dbReference type="Proteomes" id="UP000030680"/>
    </source>
</evidence>
<accession>M2W2A2</accession>
<feature type="chain" id="PRO_5004027814" evidence="3">
    <location>
        <begin position="20"/>
        <end position="293"/>
    </location>
</feature>
<keyword evidence="2" id="KW-0812">Transmembrane</keyword>
<name>M2W2A2_GALSU</name>
<feature type="compositionally biased region" description="Polar residues" evidence="1">
    <location>
        <begin position="139"/>
        <end position="149"/>
    </location>
</feature>
<protein>
    <submittedName>
        <fullName evidence="4">Uncharacterized protein</fullName>
    </submittedName>
</protein>
<organism evidence="4 5">
    <name type="scientific">Galdieria sulphuraria</name>
    <name type="common">Red alga</name>
    <dbReference type="NCBI Taxonomy" id="130081"/>
    <lineage>
        <taxon>Eukaryota</taxon>
        <taxon>Rhodophyta</taxon>
        <taxon>Bangiophyceae</taxon>
        <taxon>Galdieriales</taxon>
        <taxon>Galdieriaceae</taxon>
        <taxon>Galdieria</taxon>
    </lineage>
</organism>
<feature type="transmembrane region" description="Helical" evidence="2">
    <location>
        <begin position="246"/>
        <end position="268"/>
    </location>
</feature>
<dbReference type="PANTHER" id="PTHR16861">
    <property type="entry name" value="GLYCOPROTEIN 38"/>
    <property type="match status" value="1"/>
</dbReference>
<gene>
    <name evidence="4" type="ORF">Gasu_28260</name>
</gene>
<keyword evidence="3" id="KW-0732">Signal</keyword>
<feature type="signal peptide" evidence="3">
    <location>
        <begin position="1"/>
        <end position="19"/>
    </location>
</feature>
<keyword evidence="5" id="KW-1185">Reference proteome</keyword>
<feature type="compositionally biased region" description="Low complexity" evidence="1">
    <location>
        <begin position="150"/>
        <end position="182"/>
    </location>
</feature>
<keyword evidence="2" id="KW-0472">Membrane</keyword>
<dbReference type="PANTHER" id="PTHR16861:SF4">
    <property type="entry name" value="SH3 DOMAIN PROTEIN (AFU_ORTHOLOGUE AFUA_1G13610)"/>
    <property type="match status" value="1"/>
</dbReference>